<evidence type="ECO:0000313" key="1">
    <source>
        <dbReference type="EMBL" id="KKN44811.1"/>
    </source>
</evidence>
<sequence>MFIKEIRIHSNWIGWGSKESNLIIKRTPDGFYGNGKKIEEKDVDDLINAVNEPVWPKPDCEKLGITQLWLKEKKKDLDFNLWSPAQEALFLEHFMNLEIIHAQLENYFKHASWTDDYPTFTLDIIGEEASIRVKSISQLIFMIPWNISIKDQTYETYNSNISKAILKLLPKDFVNSNRFDLSNLINEIRQRIGGLIGVEWNKLDVEKQIGDKILPITQEFGLKDTKIACIYSVDLDGIEGWHTTLTHDSWPSNISLGLYIQYKNKELGSIQPILDSAHELIQFILSIDWFSNYLKKNQDISVEVRFVRNKSMSNYLTQKIMEEFRYKDKFLVQEIKKHEKTAIFIEIHEGKVGFSRWIVFPDKRMLLWHFQGNTVLKWNLDHFDTWETYGFNRAGTFISANGEIEE</sequence>
<accession>A0A0F9T772</accession>
<comment type="caution">
    <text evidence="1">The sequence shown here is derived from an EMBL/GenBank/DDBJ whole genome shotgun (WGS) entry which is preliminary data.</text>
</comment>
<dbReference type="EMBL" id="LAZR01001428">
    <property type="protein sequence ID" value="KKN44811.1"/>
    <property type="molecule type" value="Genomic_DNA"/>
</dbReference>
<protein>
    <submittedName>
        <fullName evidence="1">Uncharacterized protein</fullName>
    </submittedName>
</protein>
<reference evidence="1" key="1">
    <citation type="journal article" date="2015" name="Nature">
        <title>Complex archaea that bridge the gap between prokaryotes and eukaryotes.</title>
        <authorList>
            <person name="Spang A."/>
            <person name="Saw J.H."/>
            <person name="Jorgensen S.L."/>
            <person name="Zaremba-Niedzwiedzka K."/>
            <person name="Martijn J."/>
            <person name="Lind A.E."/>
            <person name="van Eijk R."/>
            <person name="Schleper C."/>
            <person name="Guy L."/>
            <person name="Ettema T.J."/>
        </authorList>
    </citation>
    <scope>NUCLEOTIDE SEQUENCE</scope>
</reference>
<gene>
    <name evidence="1" type="ORF">LCGC14_0689480</name>
</gene>
<name>A0A0F9T772_9ZZZZ</name>
<proteinExistence type="predicted"/>
<dbReference type="AlphaFoldDB" id="A0A0F9T772"/>
<organism evidence="1">
    <name type="scientific">marine sediment metagenome</name>
    <dbReference type="NCBI Taxonomy" id="412755"/>
    <lineage>
        <taxon>unclassified sequences</taxon>
        <taxon>metagenomes</taxon>
        <taxon>ecological metagenomes</taxon>
    </lineage>
</organism>